<keyword evidence="2" id="KW-0472">Membrane</keyword>
<keyword evidence="2" id="KW-0812">Transmembrane</keyword>
<feature type="region of interest" description="Disordered" evidence="1">
    <location>
        <begin position="271"/>
        <end position="322"/>
    </location>
</feature>
<accession>A0AAN9BX06</accession>
<feature type="compositionally biased region" description="Low complexity" evidence="1">
    <location>
        <begin position="292"/>
        <end position="310"/>
    </location>
</feature>
<keyword evidence="2" id="KW-1133">Transmembrane helix</keyword>
<sequence>MPSSVHWSERHVLHKQGVIGVTLATLLFVIGYSVPAWTTSQLGLWMWCSADVCSTNVVSHNDTWMHVVRGLECLALLAFIVCILVEVMQDFYLTVPPSRRNKTVEILAFLAGFLGIAGAVIFAIQKSEDVIFNTPTPQTPPHLHEDHNSKLQWGFALVVTASIIAILSAVAIGYSRCKHDQPTATKISLFPSPARVFAGENVSFGDCHDVDSSSMMLVPAGHNFETKSSPSPRHWGRDPPPYALPPPYPYTSNYDFFLPMANSSMVPQIAGSTSLEGQNSSSHRRHNNAQADPSFPTTDSDTFSTPTHSFASPVSSTNDVSHHRPMMQPLYVKTSHGGSHIEITPSAQNSTGLPSPFNHF</sequence>
<feature type="transmembrane region" description="Helical" evidence="2">
    <location>
        <begin position="153"/>
        <end position="174"/>
    </location>
</feature>
<gene>
    <name evidence="3" type="ORF">V1264_012307</name>
</gene>
<dbReference type="Proteomes" id="UP001374579">
    <property type="component" value="Unassembled WGS sequence"/>
</dbReference>
<evidence type="ECO:0000313" key="3">
    <source>
        <dbReference type="EMBL" id="KAK7112933.1"/>
    </source>
</evidence>
<proteinExistence type="predicted"/>
<organism evidence="3 4">
    <name type="scientific">Littorina saxatilis</name>
    <dbReference type="NCBI Taxonomy" id="31220"/>
    <lineage>
        <taxon>Eukaryota</taxon>
        <taxon>Metazoa</taxon>
        <taxon>Spiralia</taxon>
        <taxon>Lophotrochozoa</taxon>
        <taxon>Mollusca</taxon>
        <taxon>Gastropoda</taxon>
        <taxon>Caenogastropoda</taxon>
        <taxon>Littorinimorpha</taxon>
        <taxon>Littorinoidea</taxon>
        <taxon>Littorinidae</taxon>
        <taxon>Littorina</taxon>
    </lineage>
</organism>
<dbReference type="EMBL" id="JBAMIC010000002">
    <property type="protein sequence ID" value="KAK7112933.1"/>
    <property type="molecule type" value="Genomic_DNA"/>
</dbReference>
<feature type="compositionally biased region" description="Polar residues" evidence="1">
    <location>
        <begin position="271"/>
        <end position="281"/>
    </location>
</feature>
<feature type="transmembrane region" description="Helical" evidence="2">
    <location>
        <begin position="106"/>
        <end position="124"/>
    </location>
</feature>
<feature type="transmembrane region" description="Helical" evidence="2">
    <location>
        <begin position="12"/>
        <end position="34"/>
    </location>
</feature>
<feature type="region of interest" description="Disordered" evidence="1">
    <location>
        <begin position="334"/>
        <end position="360"/>
    </location>
</feature>
<protein>
    <recommendedName>
        <fullName evidence="5">Transmembrane protein</fullName>
    </recommendedName>
</protein>
<name>A0AAN9BX06_9CAEN</name>
<reference evidence="3 4" key="1">
    <citation type="submission" date="2024-02" db="EMBL/GenBank/DDBJ databases">
        <title>Chromosome-scale genome assembly of the rough periwinkle Littorina saxatilis.</title>
        <authorList>
            <person name="De Jode A."/>
            <person name="Faria R."/>
            <person name="Formenti G."/>
            <person name="Sims Y."/>
            <person name="Smith T.P."/>
            <person name="Tracey A."/>
            <person name="Wood J.M.D."/>
            <person name="Zagrodzka Z.B."/>
            <person name="Johannesson K."/>
            <person name="Butlin R.K."/>
            <person name="Leder E.H."/>
        </authorList>
    </citation>
    <scope>NUCLEOTIDE SEQUENCE [LARGE SCALE GENOMIC DNA]</scope>
    <source>
        <strain evidence="3">Snail1</strain>
        <tissue evidence="3">Muscle</tissue>
    </source>
</reference>
<evidence type="ECO:0000313" key="4">
    <source>
        <dbReference type="Proteomes" id="UP001374579"/>
    </source>
</evidence>
<keyword evidence="4" id="KW-1185">Reference proteome</keyword>
<evidence type="ECO:0000256" key="2">
    <source>
        <dbReference type="SAM" id="Phobius"/>
    </source>
</evidence>
<evidence type="ECO:0008006" key="5">
    <source>
        <dbReference type="Google" id="ProtNLM"/>
    </source>
</evidence>
<dbReference type="Gene3D" id="1.20.140.150">
    <property type="match status" value="1"/>
</dbReference>
<feature type="transmembrane region" description="Helical" evidence="2">
    <location>
        <begin position="64"/>
        <end position="85"/>
    </location>
</feature>
<comment type="caution">
    <text evidence="3">The sequence shown here is derived from an EMBL/GenBank/DDBJ whole genome shotgun (WGS) entry which is preliminary data.</text>
</comment>
<dbReference type="AlphaFoldDB" id="A0AAN9BX06"/>
<evidence type="ECO:0000256" key="1">
    <source>
        <dbReference type="SAM" id="MobiDB-lite"/>
    </source>
</evidence>